<sequence length="101" mass="11289">MQNIKRNKNNGCVQSYKPGLLQRKPISMSRLGLIRARQSRCCALITRLELPASCEQQQLDGQRAKTINKTTAQSLEGDSEIKAFKTIFFNPLNNCVASHAP</sequence>
<reference evidence="1 2" key="1">
    <citation type="journal article" date="2023" name="Nucleic Acids Res.">
        <title>The hologenome of Daphnia magna reveals possible DNA methylation and microbiome-mediated evolution of the host genome.</title>
        <authorList>
            <person name="Chaturvedi A."/>
            <person name="Li X."/>
            <person name="Dhandapani V."/>
            <person name="Marshall H."/>
            <person name="Kissane S."/>
            <person name="Cuenca-Cambronero M."/>
            <person name="Asole G."/>
            <person name="Calvet F."/>
            <person name="Ruiz-Romero M."/>
            <person name="Marangio P."/>
            <person name="Guigo R."/>
            <person name="Rago D."/>
            <person name="Mirbahai L."/>
            <person name="Eastwood N."/>
            <person name="Colbourne J.K."/>
            <person name="Zhou J."/>
            <person name="Mallon E."/>
            <person name="Orsini L."/>
        </authorList>
    </citation>
    <scope>NUCLEOTIDE SEQUENCE [LARGE SCALE GENOMIC DNA]</scope>
    <source>
        <strain evidence="1">LRV0_1</strain>
    </source>
</reference>
<proteinExistence type="predicted"/>
<name>A0ABQ9YQF8_9CRUS</name>
<evidence type="ECO:0000313" key="2">
    <source>
        <dbReference type="Proteomes" id="UP001234178"/>
    </source>
</evidence>
<keyword evidence="2" id="KW-1185">Reference proteome</keyword>
<dbReference type="EMBL" id="JAOYFB010000001">
    <property type="protein sequence ID" value="KAK4002832.1"/>
    <property type="molecule type" value="Genomic_DNA"/>
</dbReference>
<dbReference type="Proteomes" id="UP001234178">
    <property type="component" value="Unassembled WGS sequence"/>
</dbReference>
<evidence type="ECO:0000313" key="1">
    <source>
        <dbReference type="EMBL" id="KAK4002832.1"/>
    </source>
</evidence>
<accession>A0ABQ9YQF8</accession>
<comment type="caution">
    <text evidence="1">The sequence shown here is derived from an EMBL/GenBank/DDBJ whole genome shotgun (WGS) entry which is preliminary data.</text>
</comment>
<protein>
    <submittedName>
        <fullName evidence="1">Uncharacterized protein</fullName>
    </submittedName>
</protein>
<gene>
    <name evidence="1" type="ORF">OUZ56_004631</name>
</gene>
<organism evidence="1 2">
    <name type="scientific">Daphnia magna</name>
    <dbReference type="NCBI Taxonomy" id="35525"/>
    <lineage>
        <taxon>Eukaryota</taxon>
        <taxon>Metazoa</taxon>
        <taxon>Ecdysozoa</taxon>
        <taxon>Arthropoda</taxon>
        <taxon>Crustacea</taxon>
        <taxon>Branchiopoda</taxon>
        <taxon>Diplostraca</taxon>
        <taxon>Cladocera</taxon>
        <taxon>Anomopoda</taxon>
        <taxon>Daphniidae</taxon>
        <taxon>Daphnia</taxon>
    </lineage>
</organism>